<keyword evidence="4" id="KW-0808">Transferase</keyword>
<dbReference type="GO" id="GO:0009103">
    <property type="term" value="P:lipopolysaccharide biosynthetic process"/>
    <property type="evidence" value="ECO:0007669"/>
    <property type="project" value="UniProtKB-ARBA"/>
</dbReference>
<organism evidence="10 11">
    <name type="scientific">Candidatus Gottesmanbacteria bacterium RIFCSPLOWO2_01_FULL_42_22</name>
    <dbReference type="NCBI Taxonomy" id="1798391"/>
    <lineage>
        <taxon>Bacteria</taxon>
        <taxon>Candidatus Gottesmaniibacteriota</taxon>
    </lineage>
</organism>
<evidence type="ECO:0000256" key="8">
    <source>
        <dbReference type="SAM" id="Phobius"/>
    </source>
</evidence>
<feature type="transmembrane region" description="Helical" evidence="8">
    <location>
        <begin position="333"/>
        <end position="349"/>
    </location>
</feature>
<dbReference type="PANTHER" id="PTHR33908:SF11">
    <property type="entry name" value="MEMBRANE PROTEIN"/>
    <property type="match status" value="1"/>
</dbReference>
<evidence type="ECO:0000256" key="5">
    <source>
        <dbReference type="ARBA" id="ARBA00022692"/>
    </source>
</evidence>
<dbReference type="PANTHER" id="PTHR33908">
    <property type="entry name" value="MANNOSYLTRANSFERASE YKCB-RELATED"/>
    <property type="match status" value="1"/>
</dbReference>
<evidence type="ECO:0000256" key="2">
    <source>
        <dbReference type="ARBA" id="ARBA00022475"/>
    </source>
</evidence>
<dbReference type="GO" id="GO:0016763">
    <property type="term" value="F:pentosyltransferase activity"/>
    <property type="evidence" value="ECO:0007669"/>
    <property type="project" value="TreeGrafter"/>
</dbReference>
<dbReference type="STRING" id="1798391.A2968_06075"/>
<dbReference type="Pfam" id="PF13231">
    <property type="entry name" value="PMT_2"/>
    <property type="match status" value="1"/>
</dbReference>
<feature type="transmembrane region" description="Helical" evidence="8">
    <location>
        <begin position="94"/>
        <end position="111"/>
    </location>
</feature>
<keyword evidence="3" id="KW-0328">Glycosyltransferase</keyword>
<feature type="domain" description="Glycosyltransferase RgtA/B/C/D-like" evidence="9">
    <location>
        <begin position="86"/>
        <end position="224"/>
    </location>
</feature>
<name>A0A1F6BHA9_9BACT</name>
<keyword evidence="7 8" id="KW-0472">Membrane</keyword>
<feature type="transmembrane region" description="Helical" evidence="8">
    <location>
        <begin position="117"/>
        <end position="136"/>
    </location>
</feature>
<evidence type="ECO:0000313" key="11">
    <source>
        <dbReference type="Proteomes" id="UP000176228"/>
    </source>
</evidence>
<gene>
    <name evidence="10" type="ORF">A2968_06075</name>
</gene>
<evidence type="ECO:0000259" key="9">
    <source>
        <dbReference type="Pfam" id="PF13231"/>
    </source>
</evidence>
<feature type="transmembrane region" description="Helical" evidence="8">
    <location>
        <begin position="310"/>
        <end position="326"/>
    </location>
</feature>
<feature type="transmembrane region" description="Helical" evidence="8">
    <location>
        <begin position="181"/>
        <end position="201"/>
    </location>
</feature>
<dbReference type="InterPro" id="IPR038731">
    <property type="entry name" value="RgtA/B/C-like"/>
</dbReference>
<dbReference type="GO" id="GO:0005886">
    <property type="term" value="C:plasma membrane"/>
    <property type="evidence" value="ECO:0007669"/>
    <property type="project" value="UniProtKB-SubCell"/>
</dbReference>
<dbReference type="InterPro" id="IPR050297">
    <property type="entry name" value="LipidA_mod_glycosyltrf_83"/>
</dbReference>
<feature type="transmembrane region" description="Helical" evidence="8">
    <location>
        <begin position="71"/>
        <end position="87"/>
    </location>
</feature>
<reference evidence="10 11" key="1">
    <citation type="journal article" date="2016" name="Nat. Commun.">
        <title>Thousands of microbial genomes shed light on interconnected biogeochemical processes in an aquifer system.</title>
        <authorList>
            <person name="Anantharaman K."/>
            <person name="Brown C.T."/>
            <person name="Hug L.A."/>
            <person name="Sharon I."/>
            <person name="Castelle C.J."/>
            <person name="Probst A.J."/>
            <person name="Thomas B.C."/>
            <person name="Singh A."/>
            <person name="Wilkins M.J."/>
            <person name="Karaoz U."/>
            <person name="Brodie E.L."/>
            <person name="Williams K.H."/>
            <person name="Hubbard S.S."/>
            <person name="Banfield J.F."/>
        </authorList>
    </citation>
    <scope>NUCLEOTIDE SEQUENCE [LARGE SCALE GENOMIC DNA]</scope>
</reference>
<feature type="transmembrane region" description="Helical" evidence="8">
    <location>
        <begin position="355"/>
        <end position="374"/>
    </location>
</feature>
<dbReference type="AlphaFoldDB" id="A0A1F6BHA9"/>
<evidence type="ECO:0000313" key="10">
    <source>
        <dbReference type="EMBL" id="OGG36311.1"/>
    </source>
</evidence>
<evidence type="ECO:0000256" key="7">
    <source>
        <dbReference type="ARBA" id="ARBA00023136"/>
    </source>
</evidence>
<evidence type="ECO:0000256" key="6">
    <source>
        <dbReference type="ARBA" id="ARBA00022989"/>
    </source>
</evidence>
<keyword evidence="2" id="KW-1003">Cell membrane</keyword>
<evidence type="ECO:0000256" key="4">
    <source>
        <dbReference type="ARBA" id="ARBA00022679"/>
    </source>
</evidence>
<accession>A0A1F6BHA9</accession>
<feature type="transmembrane region" description="Helical" evidence="8">
    <location>
        <begin position="381"/>
        <end position="398"/>
    </location>
</feature>
<feature type="transmembrane region" description="Helical" evidence="8">
    <location>
        <begin position="208"/>
        <end position="228"/>
    </location>
</feature>
<keyword evidence="5 8" id="KW-0812">Transmembrane</keyword>
<evidence type="ECO:0000256" key="3">
    <source>
        <dbReference type="ARBA" id="ARBA00022676"/>
    </source>
</evidence>
<proteinExistence type="predicted"/>
<comment type="subcellular location">
    <subcellularLocation>
        <location evidence="1">Cell membrane</location>
        <topology evidence="1">Multi-pass membrane protein</topology>
    </subcellularLocation>
</comment>
<feature type="transmembrane region" description="Helical" evidence="8">
    <location>
        <begin position="148"/>
        <end position="175"/>
    </location>
</feature>
<dbReference type="Proteomes" id="UP000176228">
    <property type="component" value="Unassembled WGS sequence"/>
</dbReference>
<dbReference type="EMBL" id="MFJU01000016">
    <property type="protein sequence ID" value="OGG36311.1"/>
    <property type="molecule type" value="Genomic_DNA"/>
</dbReference>
<sequence>MNFKLKSVFLLVLIVILSIFLRGYKLGEIPAGLNRDEAAIGFTAFSLWQTGSDEYGEKFPISFKSFGDWKLPLYIYASILPVASLGLNQSSVRLLSLFAGVLSIVPAFFIAKKVFQGSVRAALLTAFMLSITPWHIHFSRIASEANLAVLFVSMGAVIYLYCSFSFKWLMIASIFFGVSLFTYHANHIFTPLLFLFLLLNLKKGKNTALIFALPFLVLALIIFSKTLFSADKTKLSGLSFFADRYSFYEKTDLLRLEHSADFRVARLFHNKATYVIGRFTEGFLKSLSPEFLVIKGGSNSQHNIPNFGNLYIWEYPLLFAGIYFIFRQKLPFRLLLIFWLLVAILPSAITRDSPHSARMFPVMPLLALFTTAGIKVLRGRFFPLVLTLIMSFSLLTYLDQYFLHFPLNSDRMWGGGYRRLVETVGKYQPIYREIVIDRPENSPYIYFLFYNKTDPGYYQKNVVRYPDDQEGFQHVKSLDNLKFKKLDWANDLLIPGRLLISFVDSTPPHATQGAFLVDEIILERLNREYHTDFGLSINDIVTSRVVETISLRDNQPYIHIIKIAKQNGIQN</sequence>
<keyword evidence="6 8" id="KW-1133">Transmembrane helix</keyword>
<comment type="caution">
    <text evidence="10">The sequence shown here is derived from an EMBL/GenBank/DDBJ whole genome shotgun (WGS) entry which is preliminary data.</text>
</comment>
<evidence type="ECO:0000256" key="1">
    <source>
        <dbReference type="ARBA" id="ARBA00004651"/>
    </source>
</evidence>
<protein>
    <recommendedName>
        <fullName evidence="9">Glycosyltransferase RgtA/B/C/D-like domain-containing protein</fullName>
    </recommendedName>
</protein>